<evidence type="ECO:0000313" key="3">
    <source>
        <dbReference type="EMBL" id="NYD50868.1"/>
    </source>
</evidence>
<evidence type="ECO:0000256" key="2">
    <source>
        <dbReference type="SAM" id="SignalP"/>
    </source>
</evidence>
<proteinExistence type="predicted"/>
<dbReference type="InterPro" id="IPR011047">
    <property type="entry name" value="Quinoprotein_ADH-like_sf"/>
</dbReference>
<accession>A0A7Y9EN73</accession>
<dbReference type="Proteomes" id="UP000529783">
    <property type="component" value="Unassembled WGS sequence"/>
</dbReference>
<dbReference type="EMBL" id="JACCBA010000001">
    <property type="protein sequence ID" value="NYD50868.1"/>
    <property type="molecule type" value="Genomic_DNA"/>
</dbReference>
<feature type="chain" id="PRO_5031434439" evidence="2">
    <location>
        <begin position="28"/>
        <end position="674"/>
    </location>
</feature>
<reference evidence="3 4" key="1">
    <citation type="submission" date="2020-07" db="EMBL/GenBank/DDBJ databases">
        <title>Sequencing the genomes of 1000 actinobacteria strains.</title>
        <authorList>
            <person name="Klenk H.-P."/>
        </authorList>
    </citation>
    <scope>NUCLEOTIDE SEQUENCE [LARGE SCALE GENOMIC DNA]</scope>
    <source>
        <strain evidence="3 4">DSM 40398</strain>
    </source>
</reference>
<dbReference type="SUPFAM" id="SSF50998">
    <property type="entry name" value="Quinoprotein alcohol dehydrogenase-like"/>
    <property type="match status" value="1"/>
</dbReference>
<keyword evidence="4" id="KW-1185">Reference proteome</keyword>
<dbReference type="SUPFAM" id="SSF63829">
    <property type="entry name" value="Calcium-dependent phosphotriesterase"/>
    <property type="match status" value="1"/>
</dbReference>
<dbReference type="InterPro" id="IPR051344">
    <property type="entry name" value="Vgb"/>
</dbReference>
<dbReference type="PANTHER" id="PTHR40274:SF3">
    <property type="entry name" value="VIRGINIAMYCIN B LYASE"/>
    <property type="match status" value="1"/>
</dbReference>
<gene>
    <name evidence="3" type="ORF">BJY14_006851</name>
</gene>
<dbReference type="AlphaFoldDB" id="A0A7Y9EN73"/>
<evidence type="ECO:0000313" key="4">
    <source>
        <dbReference type="Proteomes" id="UP000529783"/>
    </source>
</evidence>
<keyword evidence="3" id="KW-0456">Lyase</keyword>
<dbReference type="Gene3D" id="2.130.10.10">
    <property type="entry name" value="YVTN repeat-like/Quinoprotein amine dehydrogenase"/>
    <property type="match status" value="2"/>
</dbReference>
<name>A0A7Y9EN73_9ACTN</name>
<dbReference type="InterPro" id="IPR015943">
    <property type="entry name" value="WD40/YVTN_repeat-like_dom_sf"/>
</dbReference>
<organism evidence="3 4">
    <name type="scientific">Actinomadura luteofluorescens</name>
    <dbReference type="NCBI Taxonomy" id="46163"/>
    <lineage>
        <taxon>Bacteria</taxon>
        <taxon>Bacillati</taxon>
        <taxon>Actinomycetota</taxon>
        <taxon>Actinomycetes</taxon>
        <taxon>Streptosporangiales</taxon>
        <taxon>Thermomonosporaceae</taxon>
        <taxon>Actinomadura</taxon>
    </lineage>
</organism>
<sequence length="674" mass="71675">MPRPRPITAALTAALLAPMTIAVPASADLAHVPGATVVPLGVPLSDVLLIGGVVAPGPEGRPALWNVSTGKPAHLNAVDPADGSRLVTAPLPGAEGGYAVIATPDGSIYAGTYNNGHLYRWRPGSGDTVEDLGRPLPDQTFIWRLTSDQDGNIYGGTFPGGRVFQYDPRTGAVRDYGQPVPGQTYVKSIAYMDGKVYTGSYAQAHIAELDPQTGVSRELPAPPGLGSIEGKQVYDINARDGRLYVRIGNAFPSPLFVYDVASGQWTDEIPDAHGLDVSPAGADGEIYLIQKSELKRYDPAARTLTGTGLTFTGRVQNARSIGWAELNLPDYPGTSVVGTLWRGDMFRYNPQTGKYAILPTEVRREPIEILSLAGGRTRAYAGGFLNGGLSLVDPESGTATFNRFSQVESVLEASDGRVWIGAYPDARLYSHDPSEPWSSPEYSPGPAGTPDNPRLAVNLKPELQMRARALAEVDGKIAVGTVPEGDRLGGALAVHDPKTGQTQVTRNVVQDESVFSLTARDGVVYGGTSITGGLGTTPPTRKEGAVFAWDVARSRKLWETLPVPGAGTVGSVTIGPDRKLWGVAGTTVFSVDPRRGRVLKRFVLGSTTAGGDIVATRKALYVGMDGGRIYRIDPESGRAPTLVAEHPLRRLAVQGDHRLLFSDGAELFRVDLRD</sequence>
<protein>
    <submittedName>
        <fullName evidence="3">Streptogramin lyase</fullName>
    </submittedName>
</protein>
<dbReference type="PANTHER" id="PTHR40274">
    <property type="entry name" value="VIRGINIAMYCIN B LYASE"/>
    <property type="match status" value="1"/>
</dbReference>
<evidence type="ECO:0000256" key="1">
    <source>
        <dbReference type="SAM" id="MobiDB-lite"/>
    </source>
</evidence>
<feature type="signal peptide" evidence="2">
    <location>
        <begin position="1"/>
        <end position="27"/>
    </location>
</feature>
<dbReference type="RefSeq" id="WP_179847353.1">
    <property type="nucleotide sequence ID" value="NZ_JACCBA010000001.1"/>
</dbReference>
<dbReference type="GO" id="GO:0016829">
    <property type="term" value="F:lyase activity"/>
    <property type="evidence" value="ECO:0007669"/>
    <property type="project" value="UniProtKB-KW"/>
</dbReference>
<keyword evidence="2" id="KW-0732">Signal</keyword>
<feature type="region of interest" description="Disordered" evidence="1">
    <location>
        <begin position="431"/>
        <end position="451"/>
    </location>
</feature>
<feature type="compositionally biased region" description="Low complexity" evidence="1">
    <location>
        <begin position="435"/>
        <end position="446"/>
    </location>
</feature>
<comment type="caution">
    <text evidence="3">The sequence shown here is derived from an EMBL/GenBank/DDBJ whole genome shotgun (WGS) entry which is preliminary data.</text>
</comment>